<evidence type="ECO:0000313" key="3">
    <source>
        <dbReference type="Proteomes" id="UP001203761"/>
    </source>
</evidence>
<feature type="domain" description="Beta-lactamase class A catalytic" evidence="1">
    <location>
        <begin position="28"/>
        <end position="238"/>
    </location>
</feature>
<dbReference type="InterPro" id="IPR045155">
    <property type="entry name" value="Beta-lactam_cat"/>
</dbReference>
<evidence type="ECO:0000259" key="1">
    <source>
        <dbReference type="Pfam" id="PF13354"/>
    </source>
</evidence>
<dbReference type="PANTHER" id="PTHR35333:SF3">
    <property type="entry name" value="BETA-LACTAMASE-TYPE TRANSPEPTIDASE FOLD CONTAINING PROTEIN"/>
    <property type="match status" value="1"/>
</dbReference>
<dbReference type="GO" id="GO:0016787">
    <property type="term" value="F:hydrolase activity"/>
    <property type="evidence" value="ECO:0007669"/>
    <property type="project" value="UniProtKB-KW"/>
</dbReference>
<organism evidence="2 3">
    <name type="scientific">Brachybacterium equifaecis</name>
    <dbReference type="NCBI Taxonomy" id="2910770"/>
    <lineage>
        <taxon>Bacteria</taxon>
        <taxon>Bacillati</taxon>
        <taxon>Actinomycetota</taxon>
        <taxon>Actinomycetes</taxon>
        <taxon>Micrococcales</taxon>
        <taxon>Dermabacteraceae</taxon>
        <taxon>Brachybacterium</taxon>
    </lineage>
</organism>
<gene>
    <name evidence="2" type="ORF">Bequi_07365</name>
</gene>
<comment type="caution">
    <text evidence="2">The sequence shown here is derived from an EMBL/GenBank/DDBJ whole genome shotgun (WGS) entry which is preliminary data.</text>
</comment>
<sequence length="265" mass="27705">MDAMPEIGGPPRLSAALLGADGSALALEDADRPYYAASTMKLHVLIAVLEAADAGMLDLDASVPATRTFTGVDGAAFTLSGDHLDPTHPADGAPVAIGELARRMIDRSSNEATDQLIALVGLPAIARVIERLGLRATRVERMIGDPVALARGLTNETTAHDLARTVHALTCEDSALALSARSRELARSALAAQRIPIIAKAVRPGVPWGSKSGWIDAIRHDVAVVGEGAQRRVLAVLTSGMTVEEADPLIIARARELLGELAAQE</sequence>
<dbReference type="Pfam" id="PF13354">
    <property type="entry name" value="Beta-lactamase2"/>
    <property type="match status" value="1"/>
</dbReference>
<dbReference type="RefSeq" id="WP_249737292.1">
    <property type="nucleotide sequence ID" value="NZ_JAKNCJ010000002.1"/>
</dbReference>
<dbReference type="Proteomes" id="UP001203761">
    <property type="component" value="Unassembled WGS sequence"/>
</dbReference>
<protein>
    <submittedName>
        <fullName evidence="2">Class A beta-lactamase-related serine hydrolase</fullName>
    </submittedName>
</protein>
<keyword evidence="3" id="KW-1185">Reference proteome</keyword>
<evidence type="ECO:0000313" key="2">
    <source>
        <dbReference type="EMBL" id="MCL6423203.1"/>
    </source>
</evidence>
<dbReference type="PANTHER" id="PTHR35333">
    <property type="entry name" value="BETA-LACTAMASE"/>
    <property type="match status" value="1"/>
</dbReference>
<proteinExistence type="predicted"/>
<keyword evidence="2" id="KW-0378">Hydrolase</keyword>
<dbReference type="SUPFAM" id="SSF56601">
    <property type="entry name" value="beta-lactamase/transpeptidase-like"/>
    <property type="match status" value="1"/>
</dbReference>
<dbReference type="Gene3D" id="3.40.710.10">
    <property type="entry name" value="DD-peptidase/beta-lactamase superfamily"/>
    <property type="match status" value="1"/>
</dbReference>
<reference evidence="2" key="1">
    <citation type="submission" date="2022-02" db="EMBL/GenBank/DDBJ databases">
        <authorList>
            <person name="Lee M."/>
            <person name="Kim S.-J."/>
            <person name="Jung M.-Y."/>
        </authorList>
    </citation>
    <scope>NUCLEOTIDE SEQUENCE</scope>
    <source>
        <strain evidence="2">JHP9</strain>
    </source>
</reference>
<dbReference type="EMBL" id="JAKNCJ010000002">
    <property type="protein sequence ID" value="MCL6423203.1"/>
    <property type="molecule type" value="Genomic_DNA"/>
</dbReference>
<dbReference type="InterPro" id="IPR012338">
    <property type="entry name" value="Beta-lactam/transpept-like"/>
</dbReference>
<accession>A0ABT0R1C4</accession>
<name>A0ABT0R1C4_9MICO</name>
<dbReference type="InterPro" id="IPR000871">
    <property type="entry name" value="Beta-lactam_class-A"/>
</dbReference>